<gene>
    <name evidence="1" type="ORF">Q31b_53480</name>
</gene>
<dbReference type="EMBL" id="SJPY01000010">
    <property type="protein sequence ID" value="TWU35252.1"/>
    <property type="molecule type" value="Genomic_DNA"/>
</dbReference>
<sequence>MNRPSVVLVSAAEAIGSNQGIPMNFVPPPRPAPPPAPEKICGRRFVGGGLSKSFPIPAADNSDCESEPARWMQIPPSVKRPHSAYHLTPFGTGLVERRITGID</sequence>
<reference evidence="1 2" key="1">
    <citation type="submission" date="2019-02" db="EMBL/GenBank/DDBJ databases">
        <title>Deep-cultivation of Planctomycetes and their phenomic and genomic characterization uncovers novel biology.</title>
        <authorList>
            <person name="Wiegand S."/>
            <person name="Jogler M."/>
            <person name="Boedeker C."/>
            <person name="Pinto D."/>
            <person name="Vollmers J."/>
            <person name="Rivas-Marin E."/>
            <person name="Kohn T."/>
            <person name="Peeters S.H."/>
            <person name="Heuer A."/>
            <person name="Rast P."/>
            <person name="Oberbeckmann S."/>
            <person name="Bunk B."/>
            <person name="Jeske O."/>
            <person name="Meyerdierks A."/>
            <person name="Storesund J.E."/>
            <person name="Kallscheuer N."/>
            <person name="Luecker S."/>
            <person name="Lage O.M."/>
            <person name="Pohl T."/>
            <person name="Merkel B.J."/>
            <person name="Hornburger P."/>
            <person name="Mueller R.-W."/>
            <person name="Bruemmer F."/>
            <person name="Labrenz M."/>
            <person name="Spormann A.M."/>
            <person name="Op Den Camp H."/>
            <person name="Overmann J."/>
            <person name="Amann R."/>
            <person name="Jetten M.S.M."/>
            <person name="Mascher T."/>
            <person name="Medema M.H."/>
            <person name="Devos D.P."/>
            <person name="Kaster A.-K."/>
            <person name="Ovreas L."/>
            <person name="Rohde M."/>
            <person name="Galperin M.Y."/>
            <person name="Jogler C."/>
        </authorList>
    </citation>
    <scope>NUCLEOTIDE SEQUENCE [LARGE SCALE GENOMIC DNA]</scope>
    <source>
        <strain evidence="1 2">Q31b</strain>
    </source>
</reference>
<organism evidence="1 2">
    <name type="scientific">Novipirellula aureliae</name>
    <dbReference type="NCBI Taxonomy" id="2527966"/>
    <lineage>
        <taxon>Bacteria</taxon>
        <taxon>Pseudomonadati</taxon>
        <taxon>Planctomycetota</taxon>
        <taxon>Planctomycetia</taxon>
        <taxon>Pirellulales</taxon>
        <taxon>Pirellulaceae</taxon>
        <taxon>Novipirellula</taxon>
    </lineage>
</organism>
<accession>A0A5C6DEZ5</accession>
<name>A0A5C6DEZ5_9BACT</name>
<keyword evidence="2" id="KW-1185">Reference proteome</keyword>
<dbReference type="RefSeq" id="WP_146602440.1">
    <property type="nucleotide sequence ID" value="NZ_SJPY01000010.1"/>
</dbReference>
<proteinExistence type="predicted"/>
<dbReference type="Proteomes" id="UP000315471">
    <property type="component" value="Unassembled WGS sequence"/>
</dbReference>
<evidence type="ECO:0000313" key="2">
    <source>
        <dbReference type="Proteomes" id="UP000315471"/>
    </source>
</evidence>
<protein>
    <submittedName>
        <fullName evidence="1">Uncharacterized protein</fullName>
    </submittedName>
</protein>
<evidence type="ECO:0000313" key="1">
    <source>
        <dbReference type="EMBL" id="TWU35252.1"/>
    </source>
</evidence>
<comment type="caution">
    <text evidence="1">The sequence shown here is derived from an EMBL/GenBank/DDBJ whole genome shotgun (WGS) entry which is preliminary data.</text>
</comment>
<dbReference type="AlphaFoldDB" id="A0A5C6DEZ5"/>